<evidence type="ECO:0000313" key="7">
    <source>
        <dbReference type="EMBL" id="QJR35208.1"/>
    </source>
</evidence>
<dbReference type="InterPro" id="IPR003673">
    <property type="entry name" value="CoA-Trfase_fam_III"/>
</dbReference>
<comment type="catalytic activity">
    <reaction evidence="3">
        <text>(3S)-citramalate + succinyl-CoA = (3S)-citramalyl-CoA + succinate</text>
        <dbReference type="Rhea" id="RHEA:38287"/>
        <dbReference type="ChEBI" id="CHEBI:30031"/>
        <dbReference type="ChEBI" id="CHEBI:30936"/>
        <dbReference type="ChEBI" id="CHEBI:57292"/>
        <dbReference type="ChEBI" id="CHEBI:58668"/>
        <dbReference type="EC" id="2.8.3.22"/>
    </reaction>
</comment>
<comment type="subunit">
    <text evidence="5">Forms a large complex composed of six heterodimers (alpha, beta).</text>
</comment>
<dbReference type="FunFam" id="3.30.1540.10:FF:000006">
    <property type="entry name" value="Succinyl-CoA--L-malate CoA-transferase beta subunit"/>
    <property type="match status" value="1"/>
</dbReference>
<protein>
    <recommendedName>
        <fullName evidence="6">succinyl-CoA--L-malate CoA-transferase</fullName>
        <ecNumber evidence="6">2.8.3.22</ecNumber>
    </recommendedName>
</protein>
<keyword evidence="8" id="KW-1185">Reference proteome</keyword>
<evidence type="ECO:0000256" key="5">
    <source>
        <dbReference type="ARBA" id="ARBA00065325"/>
    </source>
</evidence>
<evidence type="ECO:0000256" key="2">
    <source>
        <dbReference type="ARBA" id="ARBA00022679"/>
    </source>
</evidence>
<dbReference type="AlphaFoldDB" id="A0A6M4IMR9"/>
<comment type="similarity">
    <text evidence="1">Belongs to the CoA-transferase III family.</text>
</comment>
<dbReference type="InterPro" id="IPR044855">
    <property type="entry name" value="CoA-Trfase_III_dom3_sf"/>
</dbReference>
<dbReference type="SUPFAM" id="SSF89796">
    <property type="entry name" value="CoA-transferase family III (CaiB/BaiF)"/>
    <property type="match status" value="1"/>
</dbReference>
<sequence>MPIASEPDRTPLPLAGIRVMDIATVIAAPFCATMLGEFGADVLKIEHPIGGDALRRFGTPSQRGDTYTWLSESRNKRSVTLDLRQPDGVELFKQLIAKTDVLCENFRTGTLEKWGLGWDVLHEINPRLIMLRVTGYGQTGPYKDRPGFARVAHAVGGIAYLAGMPKGTPVTPGSTTLGDYMTGLYGCIGVLMALRHRDLTGEGQYVDAALYESVFRCTEELAPAFGMYGIVRERLGSSHNDFACPHGHFATKDGKWVAISCATDKLFRRLAVAMGRAELASSSTYGEQKTRLEHRHDVNEIVRDWCGSLTREEVLERCYATDTPAGPLNNIADIFGDRQFHARRNLVAMQEPKTGESIIVPSPVPQLSETPARVRSLGPELGQHTDEVLREVLGIDEAEIARLRQQRVI</sequence>
<organism evidence="7 8">
    <name type="scientific">Gemmatimonas groenlandica</name>
    <dbReference type="NCBI Taxonomy" id="2732249"/>
    <lineage>
        <taxon>Bacteria</taxon>
        <taxon>Pseudomonadati</taxon>
        <taxon>Gemmatimonadota</taxon>
        <taxon>Gemmatimonadia</taxon>
        <taxon>Gemmatimonadales</taxon>
        <taxon>Gemmatimonadaceae</taxon>
        <taxon>Gemmatimonas</taxon>
    </lineage>
</organism>
<dbReference type="Pfam" id="PF02515">
    <property type="entry name" value="CoA_transf_3"/>
    <property type="match status" value="1"/>
</dbReference>
<dbReference type="RefSeq" id="WP_171224637.1">
    <property type="nucleotide sequence ID" value="NZ_CP053085.1"/>
</dbReference>
<accession>A0A6M4IMR9</accession>
<evidence type="ECO:0000256" key="1">
    <source>
        <dbReference type="ARBA" id="ARBA00008383"/>
    </source>
</evidence>
<dbReference type="GO" id="GO:0043427">
    <property type="term" value="P:carbon fixation by 3-hydroxypropionate cycle"/>
    <property type="evidence" value="ECO:0007669"/>
    <property type="project" value="UniProtKB-ARBA"/>
</dbReference>
<dbReference type="GO" id="GO:0008410">
    <property type="term" value="F:CoA-transferase activity"/>
    <property type="evidence" value="ECO:0007669"/>
    <property type="project" value="UniProtKB-ARBA"/>
</dbReference>
<dbReference type="InterPro" id="IPR023606">
    <property type="entry name" value="CoA-Trfase_III_dom_1_sf"/>
</dbReference>
<dbReference type="EC" id="2.8.3.22" evidence="6"/>
<dbReference type="PANTHER" id="PTHR48207:SF3">
    <property type="entry name" value="SUCCINATE--HYDROXYMETHYLGLUTARATE COA-TRANSFERASE"/>
    <property type="match status" value="1"/>
</dbReference>
<evidence type="ECO:0000256" key="6">
    <source>
        <dbReference type="ARBA" id="ARBA00066466"/>
    </source>
</evidence>
<dbReference type="KEGG" id="ggr:HKW67_06660"/>
<dbReference type="EMBL" id="CP053085">
    <property type="protein sequence ID" value="QJR35208.1"/>
    <property type="molecule type" value="Genomic_DNA"/>
</dbReference>
<evidence type="ECO:0000256" key="3">
    <source>
        <dbReference type="ARBA" id="ARBA00051423"/>
    </source>
</evidence>
<evidence type="ECO:0000256" key="4">
    <source>
        <dbReference type="ARBA" id="ARBA00051530"/>
    </source>
</evidence>
<name>A0A6M4IMR9_9BACT</name>
<proteinExistence type="inferred from homology"/>
<dbReference type="Proteomes" id="UP000500938">
    <property type="component" value="Chromosome"/>
</dbReference>
<dbReference type="InterPro" id="IPR050483">
    <property type="entry name" value="CoA-transferase_III_domain"/>
</dbReference>
<dbReference type="Gene3D" id="3.40.50.10540">
    <property type="entry name" value="Crotonobetainyl-coa:carnitine coa-transferase, domain 1"/>
    <property type="match status" value="1"/>
</dbReference>
<dbReference type="PANTHER" id="PTHR48207">
    <property type="entry name" value="SUCCINATE--HYDROXYMETHYLGLUTARATE COA-TRANSFERASE"/>
    <property type="match status" value="1"/>
</dbReference>
<gene>
    <name evidence="7" type="ORF">HKW67_06660</name>
</gene>
<keyword evidence="2 7" id="KW-0808">Transferase</keyword>
<comment type="catalytic activity">
    <reaction evidence="4">
        <text>succinyl-CoA + (S)-malate = (S)-malyl-CoA + succinate</text>
        <dbReference type="Rhea" id="RHEA:38255"/>
        <dbReference type="ChEBI" id="CHEBI:15589"/>
        <dbReference type="ChEBI" id="CHEBI:30031"/>
        <dbReference type="ChEBI" id="CHEBI:57292"/>
        <dbReference type="ChEBI" id="CHEBI:57317"/>
        <dbReference type="EC" id="2.8.3.22"/>
    </reaction>
</comment>
<dbReference type="Gene3D" id="3.30.1540.10">
    <property type="entry name" value="formyl-coa transferase, domain 3"/>
    <property type="match status" value="1"/>
</dbReference>
<evidence type="ECO:0000313" key="8">
    <source>
        <dbReference type="Proteomes" id="UP000500938"/>
    </source>
</evidence>
<reference evidence="7 8" key="1">
    <citation type="submission" date="2020-05" db="EMBL/GenBank/DDBJ databases">
        <title>Complete genome sequence of Gemmatimonas greenlandica TET16.</title>
        <authorList>
            <person name="Zeng Y."/>
        </authorList>
    </citation>
    <scope>NUCLEOTIDE SEQUENCE [LARGE SCALE GENOMIC DNA]</scope>
    <source>
        <strain evidence="7 8">TET16</strain>
    </source>
</reference>